<comment type="caution">
    <text evidence="2">The sequence shown here is derived from an EMBL/GenBank/DDBJ whole genome shotgun (WGS) entry which is preliminary data.</text>
</comment>
<organism evidence="2 3">
    <name type="scientific">Chitinilyticum piscinae</name>
    <dbReference type="NCBI Taxonomy" id="2866724"/>
    <lineage>
        <taxon>Bacteria</taxon>
        <taxon>Pseudomonadati</taxon>
        <taxon>Pseudomonadota</taxon>
        <taxon>Betaproteobacteria</taxon>
        <taxon>Neisseriales</taxon>
        <taxon>Chitinibacteraceae</taxon>
        <taxon>Chitinilyticum</taxon>
    </lineage>
</organism>
<proteinExistence type="predicted"/>
<gene>
    <name evidence="2" type="ORF">INR99_11210</name>
</gene>
<keyword evidence="1" id="KW-0472">Membrane</keyword>
<evidence type="ECO:0000313" key="2">
    <source>
        <dbReference type="EMBL" id="MBE9609910.1"/>
    </source>
</evidence>
<feature type="transmembrane region" description="Helical" evidence="1">
    <location>
        <begin position="116"/>
        <end position="139"/>
    </location>
</feature>
<reference evidence="2 3" key="1">
    <citation type="submission" date="2020-10" db="EMBL/GenBank/DDBJ databases">
        <title>The genome sequence of Chitinilyticum litopenaei 4Y14.</title>
        <authorList>
            <person name="Liu Y."/>
        </authorList>
    </citation>
    <scope>NUCLEOTIDE SEQUENCE [LARGE SCALE GENOMIC DNA]</scope>
    <source>
        <strain evidence="2 3">4Y14</strain>
    </source>
</reference>
<dbReference type="AlphaFoldDB" id="A0A8J7FIG7"/>
<evidence type="ECO:0000256" key="1">
    <source>
        <dbReference type="SAM" id="Phobius"/>
    </source>
</evidence>
<sequence length="140" mass="15370">MIERNAREAAALMAALLESVRPLTLLTPLLLCSAGLLADGAPRWSWLMLLPLALAQLVHGWRLWLDAGYFRLLAQDAVTLAGLDEHLHHVFGRTPPAVPRSLAERIGGTRALLRRYAALTLACWLAALLLPLHALQALFK</sequence>
<keyword evidence="3" id="KW-1185">Reference proteome</keyword>
<dbReference type="Proteomes" id="UP000604481">
    <property type="component" value="Unassembled WGS sequence"/>
</dbReference>
<dbReference type="EMBL" id="JADFUA010000006">
    <property type="protein sequence ID" value="MBE9609910.1"/>
    <property type="molecule type" value="Genomic_DNA"/>
</dbReference>
<name>A0A8J7FIG7_9NEIS</name>
<keyword evidence="1" id="KW-1133">Transmembrane helix</keyword>
<evidence type="ECO:0000313" key="3">
    <source>
        <dbReference type="Proteomes" id="UP000604481"/>
    </source>
</evidence>
<accession>A0A8J7FIG7</accession>
<keyword evidence="1" id="KW-0812">Transmembrane</keyword>
<dbReference type="RefSeq" id="WP_194116439.1">
    <property type="nucleotide sequence ID" value="NZ_JADFUA010000006.1"/>
</dbReference>
<protein>
    <submittedName>
        <fullName evidence="2">Uncharacterized protein</fullName>
    </submittedName>
</protein>